<gene>
    <name evidence="1" type="ORF">BU23DRAFT_549090</name>
</gene>
<accession>A0A6A5VQF1</accession>
<keyword evidence="2" id="KW-1185">Reference proteome</keyword>
<proteinExistence type="predicted"/>
<dbReference type="EMBL" id="ML976657">
    <property type="protein sequence ID" value="KAF1979923.1"/>
    <property type="molecule type" value="Genomic_DNA"/>
</dbReference>
<protein>
    <submittedName>
        <fullName evidence="1">Uncharacterized protein</fullName>
    </submittedName>
</protein>
<reference evidence="1" key="1">
    <citation type="journal article" date="2020" name="Stud. Mycol.">
        <title>101 Dothideomycetes genomes: a test case for predicting lifestyles and emergence of pathogens.</title>
        <authorList>
            <person name="Haridas S."/>
            <person name="Albert R."/>
            <person name="Binder M."/>
            <person name="Bloem J."/>
            <person name="Labutti K."/>
            <person name="Salamov A."/>
            <person name="Andreopoulos B."/>
            <person name="Baker S."/>
            <person name="Barry K."/>
            <person name="Bills G."/>
            <person name="Bluhm B."/>
            <person name="Cannon C."/>
            <person name="Castanera R."/>
            <person name="Culley D."/>
            <person name="Daum C."/>
            <person name="Ezra D."/>
            <person name="Gonzalez J."/>
            <person name="Henrissat B."/>
            <person name="Kuo A."/>
            <person name="Liang C."/>
            <person name="Lipzen A."/>
            <person name="Lutzoni F."/>
            <person name="Magnuson J."/>
            <person name="Mondo S."/>
            <person name="Nolan M."/>
            <person name="Ohm R."/>
            <person name="Pangilinan J."/>
            <person name="Park H.-J."/>
            <person name="Ramirez L."/>
            <person name="Alfaro M."/>
            <person name="Sun H."/>
            <person name="Tritt A."/>
            <person name="Yoshinaga Y."/>
            <person name="Zwiers L.-H."/>
            <person name="Turgeon B."/>
            <person name="Goodwin S."/>
            <person name="Spatafora J."/>
            <person name="Crous P."/>
            <person name="Grigoriev I."/>
        </authorList>
    </citation>
    <scope>NUCLEOTIDE SEQUENCE</scope>
    <source>
        <strain evidence="1">CBS 107.79</strain>
    </source>
</reference>
<dbReference type="Proteomes" id="UP000800036">
    <property type="component" value="Unassembled WGS sequence"/>
</dbReference>
<sequence>MVGSSSLTERSPRAFYVFPAKFTKKRWPYCMSKWMRLSASQCDSSLHRTRARKSWWARPMSEVFQRPEIAATSDTLSAPTLRFARKLARRYITSCFEAHIANPGQYPATIEIACHLASEIEGAKIAEWLGTYYSIIFMICIVRLLHKYFSSPALCAHRSELVQRKRRNWMKRYAGSILGTRKKRRR</sequence>
<dbReference type="AlphaFoldDB" id="A0A6A5VQF1"/>
<organism evidence="1 2">
    <name type="scientific">Bimuria novae-zelandiae CBS 107.79</name>
    <dbReference type="NCBI Taxonomy" id="1447943"/>
    <lineage>
        <taxon>Eukaryota</taxon>
        <taxon>Fungi</taxon>
        <taxon>Dikarya</taxon>
        <taxon>Ascomycota</taxon>
        <taxon>Pezizomycotina</taxon>
        <taxon>Dothideomycetes</taxon>
        <taxon>Pleosporomycetidae</taxon>
        <taxon>Pleosporales</taxon>
        <taxon>Massarineae</taxon>
        <taxon>Didymosphaeriaceae</taxon>
        <taxon>Bimuria</taxon>
    </lineage>
</organism>
<name>A0A6A5VQF1_9PLEO</name>
<evidence type="ECO:0000313" key="2">
    <source>
        <dbReference type="Proteomes" id="UP000800036"/>
    </source>
</evidence>
<evidence type="ECO:0000313" key="1">
    <source>
        <dbReference type="EMBL" id="KAF1979923.1"/>
    </source>
</evidence>